<sequence length="216" mass="24145">MFCRSICSVQRQFVLSLDDAVRVRPPLRLSLALSMMGSWRPKTPTRPCQKPCHSIHVAARHKAGCAEFRHGMTSFQKLALIFHTVVPPAGCQRACNVPTWNLGSQHSFHFGSHPGPNISNDSIFRTSPDNPPFCSHANLIIAPPSCFRRLHALFVAPNRGHPWAGVSTLHRGKGRRQLAKRHLLCKINIAAYECLQSSCRPEEVHVPSGFIPKVHW</sequence>
<evidence type="ECO:0000313" key="2">
    <source>
        <dbReference type="Proteomes" id="UP000007129"/>
    </source>
</evidence>
<organism evidence="1 2">
    <name type="scientific">Macrophomina phaseolina (strain MS6)</name>
    <name type="common">Charcoal rot fungus</name>
    <dbReference type="NCBI Taxonomy" id="1126212"/>
    <lineage>
        <taxon>Eukaryota</taxon>
        <taxon>Fungi</taxon>
        <taxon>Dikarya</taxon>
        <taxon>Ascomycota</taxon>
        <taxon>Pezizomycotina</taxon>
        <taxon>Dothideomycetes</taxon>
        <taxon>Dothideomycetes incertae sedis</taxon>
        <taxon>Botryosphaeriales</taxon>
        <taxon>Botryosphaeriaceae</taxon>
        <taxon>Macrophomina</taxon>
    </lineage>
</organism>
<dbReference type="HOGENOM" id="CLU_1277836_0_0_1"/>
<accession>K2RCB9</accession>
<reference evidence="1 2" key="1">
    <citation type="journal article" date="2012" name="BMC Genomics">
        <title>Tools to kill: Genome of one of the most destructive plant pathogenic fungi Macrophomina phaseolina.</title>
        <authorList>
            <person name="Islam M.S."/>
            <person name="Haque M.S."/>
            <person name="Islam M.M."/>
            <person name="Emdad E.M."/>
            <person name="Halim A."/>
            <person name="Hossen Q.M.M."/>
            <person name="Hossain M.Z."/>
            <person name="Ahmed B."/>
            <person name="Rahim S."/>
            <person name="Rahman M.S."/>
            <person name="Alam M.M."/>
            <person name="Hou S."/>
            <person name="Wan X."/>
            <person name="Saito J.A."/>
            <person name="Alam M."/>
        </authorList>
    </citation>
    <scope>NUCLEOTIDE SEQUENCE [LARGE SCALE GENOMIC DNA]</scope>
    <source>
        <strain evidence="1 2">MS6</strain>
    </source>
</reference>
<dbReference type="Proteomes" id="UP000007129">
    <property type="component" value="Unassembled WGS sequence"/>
</dbReference>
<dbReference type="InParanoid" id="K2RCB9"/>
<protein>
    <submittedName>
        <fullName evidence="1">Uncharacterized protein</fullName>
    </submittedName>
</protein>
<comment type="caution">
    <text evidence="1">The sequence shown here is derived from an EMBL/GenBank/DDBJ whole genome shotgun (WGS) entry which is preliminary data.</text>
</comment>
<evidence type="ECO:0000313" key="1">
    <source>
        <dbReference type="EMBL" id="EKG12203.1"/>
    </source>
</evidence>
<dbReference type="AlphaFoldDB" id="K2RCB9"/>
<name>K2RCB9_MACPH</name>
<proteinExistence type="predicted"/>
<gene>
    <name evidence="1" type="ORF">MPH_10686</name>
</gene>
<dbReference type="VEuPathDB" id="FungiDB:MPH_10686"/>
<dbReference type="EMBL" id="AHHD01000456">
    <property type="protein sequence ID" value="EKG12203.1"/>
    <property type="molecule type" value="Genomic_DNA"/>
</dbReference>